<keyword evidence="4 7" id="KW-0238">DNA-binding</keyword>
<evidence type="ECO:0000256" key="7">
    <source>
        <dbReference type="PROSITE-ProRule" id="PRU01091"/>
    </source>
</evidence>
<dbReference type="CDD" id="cd17624">
    <property type="entry name" value="REC_OmpR_PmrA-like"/>
    <property type="match status" value="1"/>
</dbReference>
<dbReference type="PROSITE" id="PS50110">
    <property type="entry name" value="RESPONSE_REGULATORY"/>
    <property type="match status" value="1"/>
</dbReference>
<evidence type="ECO:0000259" key="9">
    <source>
        <dbReference type="PROSITE" id="PS51755"/>
    </source>
</evidence>
<keyword evidence="5" id="KW-0804">Transcription</keyword>
<dbReference type="GO" id="GO:0005829">
    <property type="term" value="C:cytosol"/>
    <property type="evidence" value="ECO:0007669"/>
    <property type="project" value="TreeGrafter"/>
</dbReference>
<dbReference type="FunFam" id="3.40.50.2300:FF:000002">
    <property type="entry name" value="DNA-binding response regulator PhoP"/>
    <property type="match status" value="1"/>
</dbReference>
<dbReference type="GO" id="GO:0032993">
    <property type="term" value="C:protein-DNA complex"/>
    <property type="evidence" value="ECO:0007669"/>
    <property type="project" value="TreeGrafter"/>
</dbReference>
<feature type="modified residue" description="4-aspartylphosphate" evidence="6">
    <location>
        <position position="51"/>
    </location>
</feature>
<reference evidence="10 11" key="1">
    <citation type="submission" date="2019-12" db="EMBL/GenBank/DDBJ databases">
        <title>Rhizobium genotypes associated with high levels of biological nitrogen fixation by grain legumes in a temperate-maritime cropping system.</title>
        <authorList>
            <person name="Maluk M."/>
            <person name="Francesc Ferrando Molina F."/>
            <person name="Lopez Del Egido L."/>
            <person name="Lafos M."/>
            <person name="Langarica-Fuentes A."/>
            <person name="Gebre Yohannes G."/>
            <person name="Young M.W."/>
            <person name="Martin P."/>
            <person name="Gantlett R."/>
            <person name="Kenicer G."/>
            <person name="Hawes C."/>
            <person name="Begg G.S."/>
            <person name="Quilliam R.S."/>
            <person name="Squire G.R."/>
            <person name="Poole P.S."/>
            <person name="Young P.W."/>
            <person name="Iannetta P.M."/>
            <person name="James E.K."/>
        </authorList>
    </citation>
    <scope>NUCLEOTIDE SEQUENCE [LARGE SCALE GENOMIC DNA]</scope>
    <source>
        <strain evidence="10 11">JHI366</strain>
    </source>
</reference>
<keyword evidence="2" id="KW-0902">Two-component regulatory system</keyword>
<organism evidence="10 11">
    <name type="scientific">Rhizobium phaseoli</name>
    <dbReference type="NCBI Taxonomy" id="396"/>
    <lineage>
        <taxon>Bacteria</taxon>
        <taxon>Pseudomonadati</taxon>
        <taxon>Pseudomonadota</taxon>
        <taxon>Alphaproteobacteria</taxon>
        <taxon>Hyphomicrobiales</taxon>
        <taxon>Rhizobiaceae</taxon>
        <taxon>Rhizobium/Agrobacterium group</taxon>
        <taxon>Rhizobium</taxon>
    </lineage>
</organism>
<dbReference type="PANTHER" id="PTHR48111">
    <property type="entry name" value="REGULATOR OF RPOS"/>
    <property type="match status" value="1"/>
</dbReference>
<dbReference type="InterPro" id="IPR036388">
    <property type="entry name" value="WH-like_DNA-bd_sf"/>
</dbReference>
<dbReference type="InterPro" id="IPR001789">
    <property type="entry name" value="Sig_transdc_resp-reg_receiver"/>
</dbReference>
<keyword evidence="1 6" id="KW-0597">Phosphoprotein</keyword>
<evidence type="ECO:0000256" key="2">
    <source>
        <dbReference type="ARBA" id="ARBA00023012"/>
    </source>
</evidence>
<protein>
    <submittedName>
        <fullName evidence="10">Response regulator</fullName>
    </submittedName>
</protein>
<name>A0A7K3U898_9HYPH</name>
<dbReference type="SUPFAM" id="SSF52172">
    <property type="entry name" value="CheY-like"/>
    <property type="match status" value="1"/>
</dbReference>
<dbReference type="InterPro" id="IPR011006">
    <property type="entry name" value="CheY-like_superfamily"/>
</dbReference>
<dbReference type="PROSITE" id="PS51755">
    <property type="entry name" value="OMPR_PHOB"/>
    <property type="match status" value="1"/>
</dbReference>
<accession>A0A7K3U898</accession>
<proteinExistence type="predicted"/>
<evidence type="ECO:0000256" key="5">
    <source>
        <dbReference type="ARBA" id="ARBA00023163"/>
    </source>
</evidence>
<evidence type="ECO:0000256" key="4">
    <source>
        <dbReference type="ARBA" id="ARBA00023125"/>
    </source>
</evidence>
<dbReference type="Gene3D" id="6.10.250.690">
    <property type="match status" value="1"/>
</dbReference>
<dbReference type="SMART" id="SM00862">
    <property type="entry name" value="Trans_reg_C"/>
    <property type="match status" value="1"/>
</dbReference>
<dbReference type="GO" id="GO:0000976">
    <property type="term" value="F:transcription cis-regulatory region binding"/>
    <property type="evidence" value="ECO:0007669"/>
    <property type="project" value="TreeGrafter"/>
</dbReference>
<evidence type="ECO:0000256" key="1">
    <source>
        <dbReference type="ARBA" id="ARBA00022553"/>
    </source>
</evidence>
<dbReference type="EMBL" id="WUFT01000002">
    <property type="protein sequence ID" value="NEJ69591.1"/>
    <property type="molecule type" value="Genomic_DNA"/>
</dbReference>
<dbReference type="AlphaFoldDB" id="A0A7K3U898"/>
<dbReference type="Pfam" id="PF00486">
    <property type="entry name" value="Trans_reg_C"/>
    <property type="match status" value="1"/>
</dbReference>
<keyword evidence="3" id="KW-0805">Transcription regulation</keyword>
<dbReference type="Pfam" id="PF00072">
    <property type="entry name" value="Response_reg"/>
    <property type="match status" value="1"/>
</dbReference>
<dbReference type="GO" id="GO:0006355">
    <property type="term" value="P:regulation of DNA-templated transcription"/>
    <property type="evidence" value="ECO:0007669"/>
    <property type="project" value="InterPro"/>
</dbReference>
<gene>
    <name evidence="10" type="ORF">GR197_03410</name>
</gene>
<evidence type="ECO:0000259" key="8">
    <source>
        <dbReference type="PROSITE" id="PS50110"/>
    </source>
</evidence>
<dbReference type="PANTHER" id="PTHR48111:SF67">
    <property type="entry name" value="TRANSCRIPTIONAL REGULATORY PROTEIN TCTD"/>
    <property type="match status" value="1"/>
</dbReference>
<feature type="domain" description="Response regulatory" evidence="8">
    <location>
        <begin position="2"/>
        <end position="116"/>
    </location>
</feature>
<evidence type="ECO:0000256" key="6">
    <source>
        <dbReference type="PROSITE-ProRule" id="PRU00169"/>
    </source>
</evidence>
<dbReference type="Gene3D" id="3.40.50.2300">
    <property type="match status" value="1"/>
</dbReference>
<dbReference type="SMART" id="SM00448">
    <property type="entry name" value="REC"/>
    <property type="match status" value="1"/>
</dbReference>
<feature type="domain" description="OmpR/PhoB-type" evidence="9">
    <location>
        <begin position="124"/>
        <end position="220"/>
    </location>
</feature>
<dbReference type="GO" id="GO:0000156">
    <property type="term" value="F:phosphorelay response regulator activity"/>
    <property type="evidence" value="ECO:0007669"/>
    <property type="project" value="TreeGrafter"/>
</dbReference>
<dbReference type="RefSeq" id="WP_164006627.1">
    <property type="nucleotide sequence ID" value="NZ_WUFT01000002.1"/>
</dbReference>
<evidence type="ECO:0000313" key="11">
    <source>
        <dbReference type="Proteomes" id="UP000471753"/>
    </source>
</evidence>
<dbReference type="CDD" id="cd00383">
    <property type="entry name" value="trans_reg_C"/>
    <property type="match status" value="1"/>
</dbReference>
<dbReference type="Gene3D" id="1.10.10.10">
    <property type="entry name" value="Winged helix-like DNA-binding domain superfamily/Winged helix DNA-binding domain"/>
    <property type="match status" value="1"/>
</dbReference>
<dbReference type="InterPro" id="IPR001867">
    <property type="entry name" value="OmpR/PhoB-type_DNA-bd"/>
</dbReference>
<feature type="DNA-binding region" description="OmpR/PhoB-type" evidence="7">
    <location>
        <begin position="124"/>
        <end position="220"/>
    </location>
</feature>
<comment type="caution">
    <text evidence="10">The sequence shown here is derived from an EMBL/GenBank/DDBJ whole genome shotgun (WGS) entry which is preliminary data.</text>
</comment>
<evidence type="ECO:0000256" key="3">
    <source>
        <dbReference type="ARBA" id="ARBA00023015"/>
    </source>
</evidence>
<evidence type="ECO:0000313" key="10">
    <source>
        <dbReference type="EMBL" id="NEJ69591.1"/>
    </source>
</evidence>
<dbReference type="Proteomes" id="UP000471753">
    <property type="component" value="Unassembled WGS sequence"/>
</dbReference>
<sequence length="221" mass="25094">MRILIVEDTPEIAKAIEQRFEKLGHAVDWEKNGVTASELLEVQAYDLVILDMMLPGMDGFSVLKTMRARKKKTPVLVLTARSAVEDRISALDLGADDYLIKPFDYRELDARARALLRRSDGFADNMIRFEDLVIDRSGRTASVGGRPLELTRRELTILEILSARPGRFVSKDELIEQLFGFDQDPSANAIEQFVVRLRRKLADTNIEIRTMRGLGYQIAKI</sequence>
<dbReference type="InterPro" id="IPR039420">
    <property type="entry name" value="WalR-like"/>
</dbReference>